<dbReference type="RefSeq" id="WP_207364686.1">
    <property type="nucleotide sequence ID" value="NZ_JAFMYV010000005.1"/>
</dbReference>
<dbReference type="PANTHER" id="PTHR44520:SF2">
    <property type="entry name" value="RESPONSE REGULATOR RCP1"/>
    <property type="match status" value="1"/>
</dbReference>
<dbReference type="InterPro" id="IPR011006">
    <property type="entry name" value="CheY-like_superfamily"/>
</dbReference>
<dbReference type="AlphaFoldDB" id="A0A939GIM7"/>
<proteinExistence type="predicted"/>
<keyword evidence="4" id="KW-1185">Reference proteome</keyword>
<dbReference type="Proteomes" id="UP000664034">
    <property type="component" value="Unassembled WGS sequence"/>
</dbReference>
<name>A0A939GIM7_9BACT</name>
<evidence type="ECO:0000256" key="1">
    <source>
        <dbReference type="PROSITE-ProRule" id="PRU00169"/>
    </source>
</evidence>
<accession>A0A939GIM7</accession>
<dbReference type="CDD" id="cd17557">
    <property type="entry name" value="REC_Rcp-like"/>
    <property type="match status" value="1"/>
</dbReference>
<dbReference type="InterPro" id="IPR052893">
    <property type="entry name" value="TCS_response_regulator"/>
</dbReference>
<dbReference type="InterPro" id="IPR001789">
    <property type="entry name" value="Sig_transdc_resp-reg_receiver"/>
</dbReference>
<dbReference type="Pfam" id="PF00072">
    <property type="entry name" value="Response_reg"/>
    <property type="match status" value="1"/>
</dbReference>
<dbReference type="Gene3D" id="3.40.50.2300">
    <property type="match status" value="1"/>
</dbReference>
<feature type="domain" description="Response regulatory" evidence="2">
    <location>
        <begin position="9"/>
        <end position="135"/>
    </location>
</feature>
<feature type="modified residue" description="4-aspartylphosphate" evidence="1">
    <location>
        <position position="68"/>
    </location>
</feature>
<dbReference type="EMBL" id="JAFMYV010000005">
    <property type="protein sequence ID" value="MBO0937127.1"/>
    <property type="molecule type" value="Genomic_DNA"/>
</dbReference>
<evidence type="ECO:0000313" key="3">
    <source>
        <dbReference type="EMBL" id="MBO0937127.1"/>
    </source>
</evidence>
<gene>
    <name evidence="3" type="ORF">J2I47_11270</name>
</gene>
<reference evidence="3" key="1">
    <citation type="submission" date="2021-03" db="EMBL/GenBank/DDBJ databases">
        <title>Fibrella sp. HMF5335 genome sequencing and assembly.</title>
        <authorList>
            <person name="Kang H."/>
            <person name="Kim H."/>
            <person name="Bae S."/>
            <person name="Joh K."/>
        </authorList>
    </citation>
    <scope>NUCLEOTIDE SEQUENCE</scope>
    <source>
        <strain evidence="3">HMF5335</strain>
    </source>
</reference>
<organism evidence="3 4">
    <name type="scientific">Fibrella rubiginis</name>
    <dbReference type="NCBI Taxonomy" id="2817060"/>
    <lineage>
        <taxon>Bacteria</taxon>
        <taxon>Pseudomonadati</taxon>
        <taxon>Bacteroidota</taxon>
        <taxon>Cytophagia</taxon>
        <taxon>Cytophagales</taxon>
        <taxon>Spirosomataceae</taxon>
        <taxon>Fibrella</taxon>
    </lineage>
</organism>
<dbReference type="PROSITE" id="PS50110">
    <property type="entry name" value="RESPONSE_REGULATORY"/>
    <property type="match status" value="1"/>
</dbReference>
<keyword evidence="1" id="KW-0597">Phosphoprotein</keyword>
<comment type="caution">
    <text evidence="3">The sequence shown here is derived from an EMBL/GenBank/DDBJ whole genome shotgun (WGS) entry which is preliminary data.</text>
</comment>
<dbReference type="PANTHER" id="PTHR44520">
    <property type="entry name" value="RESPONSE REGULATOR RCP1-RELATED"/>
    <property type="match status" value="1"/>
</dbReference>
<dbReference type="SMART" id="SM00448">
    <property type="entry name" value="REC"/>
    <property type="match status" value="1"/>
</dbReference>
<dbReference type="GO" id="GO:0000160">
    <property type="term" value="P:phosphorelay signal transduction system"/>
    <property type="evidence" value="ECO:0007669"/>
    <property type="project" value="InterPro"/>
</dbReference>
<evidence type="ECO:0000313" key="4">
    <source>
        <dbReference type="Proteomes" id="UP000664034"/>
    </source>
</evidence>
<sequence>MKPVGNQAAYVLVDDDEDDRYLMRLAIQRLGRELPLHEFVNGKELLDYMTEDTNEKGAHGVYWLIVLDINMPILDGRETLIRLRENPRWRDVPVLMLSTSDDPRQIAELLQAGANAYYTKPSTFDEYEKLFRTTFDSWLFPKAMD</sequence>
<evidence type="ECO:0000259" key="2">
    <source>
        <dbReference type="PROSITE" id="PS50110"/>
    </source>
</evidence>
<protein>
    <submittedName>
        <fullName evidence="3">Response regulator</fullName>
    </submittedName>
</protein>
<dbReference type="SUPFAM" id="SSF52172">
    <property type="entry name" value="CheY-like"/>
    <property type="match status" value="1"/>
</dbReference>